<evidence type="ECO:0000256" key="5">
    <source>
        <dbReference type="ARBA" id="ARBA00022759"/>
    </source>
</evidence>
<protein>
    <recommendedName>
        <fullName evidence="13 14">Crossover junction endodeoxyribonuclease RuvC</fullName>
        <ecNumber evidence="13 14">3.1.21.10</ecNumber>
    </recommendedName>
    <alternativeName>
        <fullName evidence="13">Holliday junction nuclease RuvC</fullName>
    </alternativeName>
    <alternativeName>
        <fullName evidence="13">Holliday junction resolvase RuvC</fullName>
    </alternativeName>
</protein>
<evidence type="ECO:0000256" key="8">
    <source>
        <dbReference type="ARBA" id="ARBA00022842"/>
    </source>
</evidence>
<keyword evidence="7 13" id="KW-0378">Hydrolase</keyword>
<dbReference type="EC" id="3.1.21.10" evidence="13 14"/>
<evidence type="ECO:0000256" key="7">
    <source>
        <dbReference type="ARBA" id="ARBA00022801"/>
    </source>
</evidence>
<comment type="function">
    <text evidence="13">The RuvA-RuvB-RuvC complex processes Holliday junction (HJ) DNA during genetic recombination and DNA repair. Endonuclease that resolves HJ intermediates. Cleaves cruciform DNA by making single-stranded nicks across the HJ at symmetrical positions within the homologous arms, yielding a 5'-phosphate and a 3'-hydroxyl group; requires a central core of homology in the junction. The consensus cleavage sequence is 5'-(A/T)TT(C/G)-3'. Cleavage occurs on the 3'-side of the TT dinucleotide at the point of strand exchange. HJ branch migration catalyzed by RuvA-RuvB allows RuvC to scan DNA until it finds its consensus sequence, where it cleaves and resolves the cruciform DNA.</text>
</comment>
<evidence type="ECO:0000313" key="15">
    <source>
        <dbReference type="EMBL" id="MBJ7538186.1"/>
    </source>
</evidence>
<dbReference type="GO" id="GO:0008821">
    <property type="term" value="F:crossover junction DNA endonuclease activity"/>
    <property type="evidence" value="ECO:0007669"/>
    <property type="project" value="UniProtKB-UniRule"/>
</dbReference>
<keyword evidence="2 13" id="KW-0963">Cytoplasm</keyword>
<keyword evidence="6 13" id="KW-0227">DNA damage</keyword>
<dbReference type="HAMAP" id="MF_00034">
    <property type="entry name" value="RuvC"/>
    <property type="match status" value="1"/>
</dbReference>
<evidence type="ECO:0000256" key="13">
    <source>
        <dbReference type="HAMAP-Rule" id="MF_00034"/>
    </source>
</evidence>
<dbReference type="InterPro" id="IPR012337">
    <property type="entry name" value="RNaseH-like_sf"/>
</dbReference>
<feature type="binding site" evidence="13">
    <location>
        <position position="148"/>
    </location>
    <ligand>
        <name>Mg(2+)</name>
        <dbReference type="ChEBI" id="CHEBI:18420"/>
        <label>1</label>
    </ligand>
</feature>
<evidence type="ECO:0000313" key="16">
    <source>
        <dbReference type="Proteomes" id="UP000628710"/>
    </source>
</evidence>
<evidence type="ECO:0000256" key="1">
    <source>
        <dbReference type="ARBA" id="ARBA00009518"/>
    </source>
</evidence>
<dbReference type="GO" id="GO:0006310">
    <property type="term" value="P:DNA recombination"/>
    <property type="evidence" value="ECO:0007669"/>
    <property type="project" value="UniProtKB-UniRule"/>
</dbReference>
<organism evidence="15 16">
    <name type="scientific">Marinomonas transparens</name>
    <dbReference type="NCBI Taxonomy" id="2795388"/>
    <lineage>
        <taxon>Bacteria</taxon>
        <taxon>Pseudomonadati</taxon>
        <taxon>Pseudomonadota</taxon>
        <taxon>Gammaproteobacteria</taxon>
        <taxon>Oceanospirillales</taxon>
        <taxon>Oceanospirillaceae</taxon>
        <taxon>Marinomonas</taxon>
    </lineage>
</organism>
<evidence type="ECO:0000256" key="6">
    <source>
        <dbReference type="ARBA" id="ARBA00022763"/>
    </source>
</evidence>
<feature type="active site" evidence="13">
    <location>
        <position position="17"/>
    </location>
</feature>
<dbReference type="InterPro" id="IPR036397">
    <property type="entry name" value="RNaseH_sf"/>
</dbReference>
<evidence type="ECO:0000256" key="3">
    <source>
        <dbReference type="ARBA" id="ARBA00022722"/>
    </source>
</evidence>
<dbReference type="PRINTS" id="PR00696">
    <property type="entry name" value="RSOLVASERUVC"/>
</dbReference>
<evidence type="ECO:0000256" key="14">
    <source>
        <dbReference type="NCBIfam" id="TIGR00228"/>
    </source>
</evidence>
<comment type="subcellular location">
    <subcellularLocation>
        <location evidence="13">Cytoplasm</location>
    </subcellularLocation>
</comment>
<keyword evidence="11 13" id="KW-0234">DNA repair</keyword>
<comment type="cofactor">
    <cofactor evidence="13">
        <name>Mg(2+)</name>
        <dbReference type="ChEBI" id="CHEBI:18420"/>
    </cofactor>
    <text evidence="13">Binds 2 Mg(2+) ion per subunit.</text>
</comment>
<dbReference type="InterPro" id="IPR002176">
    <property type="entry name" value="X-over_junc_endoDNase_RuvC"/>
</dbReference>
<dbReference type="Proteomes" id="UP000628710">
    <property type="component" value="Unassembled WGS sequence"/>
</dbReference>
<dbReference type="GO" id="GO:0048476">
    <property type="term" value="C:Holliday junction resolvase complex"/>
    <property type="evidence" value="ECO:0007669"/>
    <property type="project" value="UniProtKB-UniRule"/>
</dbReference>
<dbReference type="RefSeq" id="WP_199468674.1">
    <property type="nucleotide sequence ID" value="NZ_JAEMNX010000011.1"/>
</dbReference>
<dbReference type="NCBIfam" id="TIGR00228">
    <property type="entry name" value="ruvC"/>
    <property type="match status" value="1"/>
</dbReference>
<evidence type="ECO:0000256" key="12">
    <source>
        <dbReference type="ARBA" id="ARBA00029354"/>
    </source>
</evidence>
<evidence type="ECO:0000256" key="2">
    <source>
        <dbReference type="ARBA" id="ARBA00022490"/>
    </source>
</evidence>
<dbReference type="CDD" id="cd16962">
    <property type="entry name" value="RuvC"/>
    <property type="match status" value="1"/>
</dbReference>
<comment type="caution">
    <text evidence="15">The sequence shown here is derived from an EMBL/GenBank/DDBJ whole genome shotgun (WGS) entry which is preliminary data.</text>
</comment>
<dbReference type="SUPFAM" id="SSF53098">
    <property type="entry name" value="Ribonuclease H-like"/>
    <property type="match status" value="1"/>
</dbReference>
<accession>A0A934JLU9</accession>
<dbReference type="GO" id="GO:0005737">
    <property type="term" value="C:cytoplasm"/>
    <property type="evidence" value="ECO:0007669"/>
    <property type="project" value="UniProtKB-SubCell"/>
</dbReference>
<dbReference type="PROSITE" id="PS01321">
    <property type="entry name" value="RUVC"/>
    <property type="match status" value="1"/>
</dbReference>
<dbReference type="Pfam" id="PF02075">
    <property type="entry name" value="RuvC"/>
    <property type="match status" value="1"/>
</dbReference>
<dbReference type="GO" id="GO:0003677">
    <property type="term" value="F:DNA binding"/>
    <property type="evidence" value="ECO:0007669"/>
    <property type="project" value="UniProtKB-KW"/>
</dbReference>
<keyword evidence="8 13" id="KW-0460">Magnesium</keyword>
<comment type="similarity">
    <text evidence="1 13">Belongs to the RuvC family.</text>
</comment>
<keyword evidence="9 13" id="KW-0238">DNA-binding</keyword>
<reference evidence="15" key="1">
    <citation type="submission" date="2020-12" db="EMBL/GenBank/DDBJ databases">
        <title>Marinomonas arctica sp. nov., a psychrotolerant bacterium isolated from the Arctic.</title>
        <authorList>
            <person name="Zhang Y."/>
        </authorList>
    </citation>
    <scope>NUCLEOTIDE SEQUENCE</scope>
    <source>
        <strain evidence="15">C1424</strain>
    </source>
</reference>
<evidence type="ECO:0000256" key="4">
    <source>
        <dbReference type="ARBA" id="ARBA00022723"/>
    </source>
</evidence>
<feature type="active site" evidence="13">
    <location>
        <position position="148"/>
    </location>
</feature>
<feature type="binding site" evidence="13">
    <location>
        <position position="17"/>
    </location>
    <ligand>
        <name>Mg(2+)</name>
        <dbReference type="ChEBI" id="CHEBI:18420"/>
        <label>1</label>
    </ligand>
</feature>
<keyword evidence="4 13" id="KW-0479">Metal-binding</keyword>
<dbReference type="PANTHER" id="PTHR30194:SF3">
    <property type="entry name" value="CROSSOVER JUNCTION ENDODEOXYRIBONUCLEASE RUVC"/>
    <property type="match status" value="1"/>
</dbReference>
<dbReference type="Gene3D" id="3.30.420.10">
    <property type="entry name" value="Ribonuclease H-like superfamily/Ribonuclease H"/>
    <property type="match status" value="1"/>
</dbReference>
<dbReference type="PANTHER" id="PTHR30194">
    <property type="entry name" value="CROSSOVER JUNCTION ENDODEOXYRIBONUCLEASE RUVC"/>
    <property type="match status" value="1"/>
</dbReference>
<keyword evidence="10 13" id="KW-0233">DNA recombination</keyword>
<sequence>MEWHRLTVKSTRILAIDPGSRITGFGIIDVTNGKSIYVNSGCIRLPDEALSVRLKDIFNSVTALLEEYKPNEFAIEEVFLAKNANSALKLGQARGSAIVAAALQDLFVHEYAARRVKQSVVGNGNADKSQVQAMIQLLLKLPSPPQADAADALAIALCHANTRTSNGLEYGVGKRAGRTAKRWTELDVRKTL</sequence>
<comment type="catalytic activity">
    <reaction evidence="12 13">
        <text>Endonucleolytic cleavage at a junction such as a reciprocal single-stranded crossover between two homologous DNA duplexes (Holliday junction).</text>
        <dbReference type="EC" id="3.1.21.10"/>
    </reaction>
</comment>
<keyword evidence="3 13" id="KW-0540">Nuclease</keyword>
<gene>
    <name evidence="13 15" type="primary">ruvC</name>
    <name evidence="15" type="ORF">I8J31_10910</name>
</gene>
<dbReference type="InterPro" id="IPR020563">
    <property type="entry name" value="X-over_junc_endoDNase_Mg_BS"/>
</dbReference>
<dbReference type="GO" id="GO:0006281">
    <property type="term" value="P:DNA repair"/>
    <property type="evidence" value="ECO:0007669"/>
    <property type="project" value="UniProtKB-UniRule"/>
</dbReference>
<comment type="subunit">
    <text evidence="13">Homodimer which binds Holliday junction (HJ) DNA. The HJ becomes 2-fold symmetrical on binding to RuvC with unstacked arms; it has a different conformation from HJ DNA in complex with RuvA. In the full resolvosome a probable DNA-RuvA(4)-RuvB(12)-RuvC(2) complex forms which resolves the HJ.</text>
</comment>
<evidence type="ECO:0000256" key="9">
    <source>
        <dbReference type="ARBA" id="ARBA00023125"/>
    </source>
</evidence>
<name>A0A934JLU9_9GAMM</name>
<evidence type="ECO:0000256" key="10">
    <source>
        <dbReference type="ARBA" id="ARBA00023172"/>
    </source>
</evidence>
<dbReference type="EMBL" id="JAEMNX010000011">
    <property type="protein sequence ID" value="MBJ7538186.1"/>
    <property type="molecule type" value="Genomic_DNA"/>
</dbReference>
<proteinExistence type="inferred from homology"/>
<keyword evidence="5 13" id="KW-0255">Endonuclease</keyword>
<evidence type="ECO:0000256" key="11">
    <source>
        <dbReference type="ARBA" id="ARBA00023204"/>
    </source>
</evidence>
<dbReference type="GO" id="GO:0000287">
    <property type="term" value="F:magnesium ion binding"/>
    <property type="evidence" value="ECO:0007669"/>
    <property type="project" value="UniProtKB-UniRule"/>
</dbReference>
<feature type="active site" evidence="13">
    <location>
        <position position="76"/>
    </location>
</feature>
<dbReference type="FunFam" id="3.30.420.10:FF:000002">
    <property type="entry name" value="Crossover junction endodeoxyribonuclease RuvC"/>
    <property type="match status" value="1"/>
</dbReference>
<keyword evidence="16" id="KW-1185">Reference proteome</keyword>
<dbReference type="AlphaFoldDB" id="A0A934JLU9"/>
<feature type="binding site" evidence="13">
    <location>
        <position position="76"/>
    </location>
    <ligand>
        <name>Mg(2+)</name>
        <dbReference type="ChEBI" id="CHEBI:18420"/>
        <label>2</label>
    </ligand>
</feature>